<reference evidence="6" key="1">
    <citation type="journal article" date="2019" name="Int. J. Syst. Evol. Microbiol.">
        <title>The Global Catalogue of Microorganisms (GCM) 10K type strain sequencing project: providing services to taxonomists for standard genome sequencing and annotation.</title>
        <authorList>
            <consortium name="The Broad Institute Genomics Platform"/>
            <consortium name="The Broad Institute Genome Sequencing Center for Infectious Disease"/>
            <person name="Wu L."/>
            <person name="Ma J."/>
        </authorList>
    </citation>
    <scope>NUCLEOTIDE SEQUENCE [LARGE SCALE GENOMIC DNA]</scope>
    <source>
        <strain evidence="6">JCM 3338</strain>
    </source>
</reference>
<gene>
    <name evidence="5" type="ORF">ACFSHS_14560</name>
</gene>
<dbReference type="Pfam" id="PF01451">
    <property type="entry name" value="LMWPc"/>
    <property type="match status" value="1"/>
</dbReference>
<dbReference type="PANTHER" id="PTHR11717:SF31">
    <property type="entry name" value="LOW MOLECULAR WEIGHT PROTEIN-TYROSINE-PHOSPHATASE ETP-RELATED"/>
    <property type="match status" value="1"/>
</dbReference>
<dbReference type="InterPro" id="IPR036196">
    <property type="entry name" value="Ptyr_pPase_sf"/>
</dbReference>
<dbReference type="RefSeq" id="WP_376877378.1">
    <property type="nucleotide sequence ID" value="NZ_JBHUHP010000014.1"/>
</dbReference>
<dbReference type="InterPro" id="IPR017867">
    <property type="entry name" value="Tyr_phospatase_low_mol_wt"/>
</dbReference>
<protein>
    <recommendedName>
        <fullName evidence="4">Phosphotyrosine protein phosphatase I domain-containing protein</fullName>
    </recommendedName>
</protein>
<dbReference type="Gene3D" id="3.40.50.2300">
    <property type="match status" value="1"/>
</dbReference>
<organism evidence="5 6">
    <name type="scientific">Blastococcus deserti</name>
    <dbReference type="NCBI Taxonomy" id="2259033"/>
    <lineage>
        <taxon>Bacteria</taxon>
        <taxon>Bacillati</taxon>
        <taxon>Actinomycetota</taxon>
        <taxon>Actinomycetes</taxon>
        <taxon>Geodermatophilales</taxon>
        <taxon>Geodermatophilaceae</taxon>
        <taxon>Blastococcus</taxon>
    </lineage>
</organism>
<keyword evidence="3" id="KW-0904">Protein phosphatase</keyword>
<feature type="domain" description="Phosphotyrosine protein phosphatase I" evidence="4">
    <location>
        <begin position="11"/>
        <end position="151"/>
    </location>
</feature>
<evidence type="ECO:0000313" key="5">
    <source>
        <dbReference type="EMBL" id="MFD2092794.1"/>
    </source>
</evidence>
<dbReference type="PANTHER" id="PTHR11717">
    <property type="entry name" value="LOW MOLECULAR WEIGHT PROTEIN TYROSINE PHOSPHATASE"/>
    <property type="match status" value="1"/>
</dbReference>
<evidence type="ECO:0000259" key="4">
    <source>
        <dbReference type="SMART" id="SM00226"/>
    </source>
</evidence>
<keyword evidence="6" id="KW-1185">Reference proteome</keyword>
<sequence length="211" mass="22480">MSAERPDQPAFTVLLVCTGNICRSALAERLGRAFLAQRLGQAADAVRLVSAGTRAVVDSAMHPDSALVLQGFGAVAGDFRARQLDERIAAGADLTLTMTRAHRREVLRLAPRALQRTFTLREAADLLQLVGPEVRPTGKDLPERARGLVKELAGARSRRTAVTDDDVRDPIGAPLEVHEEVGELIAAVLLPILGRLADLNRGAVPADSASS</sequence>
<dbReference type="SUPFAM" id="SSF52788">
    <property type="entry name" value="Phosphotyrosine protein phosphatases I"/>
    <property type="match status" value="1"/>
</dbReference>
<comment type="similarity">
    <text evidence="1">Belongs to the low molecular weight phosphotyrosine protein phosphatase family.</text>
</comment>
<evidence type="ECO:0000313" key="6">
    <source>
        <dbReference type="Proteomes" id="UP001597402"/>
    </source>
</evidence>
<dbReference type="InterPro" id="IPR023485">
    <property type="entry name" value="Ptyr_pPase"/>
</dbReference>
<keyword evidence="2" id="KW-0378">Hydrolase</keyword>
<evidence type="ECO:0000256" key="1">
    <source>
        <dbReference type="ARBA" id="ARBA00011063"/>
    </source>
</evidence>
<evidence type="ECO:0000256" key="3">
    <source>
        <dbReference type="ARBA" id="ARBA00022912"/>
    </source>
</evidence>
<comment type="caution">
    <text evidence="5">The sequence shown here is derived from an EMBL/GenBank/DDBJ whole genome shotgun (WGS) entry which is preliminary data.</text>
</comment>
<proteinExistence type="inferred from homology"/>
<accession>A0ABW4XF23</accession>
<dbReference type="Proteomes" id="UP001597402">
    <property type="component" value="Unassembled WGS sequence"/>
</dbReference>
<name>A0ABW4XF23_9ACTN</name>
<dbReference type="SMART" id="SM00226">
    <property type="entry name" value="LMWPc"/>
    <property type="match status" value="1"/>
</dbReference>
<evidence type="ECO:0000256" key="2">
    <source>
        <dbReference type="ARBA" id="ARBA00022801"/>
    </source>
</evidence>
<dbReference type="InterPro" id="IPR050438">
    <property type="entry name" value="LMW_PTPase"/>
</dbReference>
<dbReference type="PRINTS" id="PR00719">
    <property type="entry name" value="LMWPTPASE"/>
</dbReference>
<dbReference type="EMBL" id="JBHUHP010000014">
    <property type="protein sequence ID" value="MFD2092794.1"/>
    <property type="molecule type" value="Genomic_DNA"/>
</dbReference>